<sequence length="98" mass="11610">MIFLVNNAKRLGLYEDNKKHFTETAFNLAYLPALSLCFRKWGNYQEFKSLKSKILKNLEVVIPKETSLKKKSFYFCTSKLGYLGYLLICLKRLNKIYR</sequence>
<evidence type="ECO:0000313" key="1">
    <source>
        <dbReference type="EMBL" id="PMF19155.1"/>
    </source>
</evidence>
<evidence type="ECO:0000313" key="2">
    <source>
        <dbReference type="Proteomes" id="UP000235405"/>
    </source>
</evidence>
<dbReference type="AlphaFoldDB" id="A0A2N7CBE8"/>
<dbReference type="Proteomes" id="UP000235405">
    <property type="component" value="Unassembled WGS sequence"/>
</dbReference>
<name>A0A2N7CBE8_VIBSP</name>
<dbReference type="EMBL" id="MCSW01000195">
    <property type="protein sequence ID" value="PMF19155.1"/>
    <property type="molecule type" value="Genomic_DNA"/>
</dbReference>
<proteinExistence type="predicted"/>
<accession>A0A2N7CBE8</accession>
<gene>
    <name evidence="1" type="ORF">BCV19_14060</name>
</gene>
<protein>
    <submittedName>
        <fullName evidence="1">Uncharacterized protein</fullName>
    </submittedName>
</protein>
<reference evidence="2" key="1">
    <citation type="submission" date="2016-07" db="EMBL/GenBank/DDBJ databases">
        <title>Nontailed viruses are major unrecognized killers of bacteria in the ocean.</title>
        <authorList>
            <person name="Kauffman K."/>
            <person name="Hussain F."/>
            <person name="Yang J."/>
            <person name="Arevalo P."/>
            <person name="Brown J."/>
            <person name="Cutler M."/>
            <person name="Kelly L."/>
            <person name="Polz M.F."/>
        </authorList>
    </citation>
    <scope>NUCLEOTIDE SEQUENCE [LARGE SCALE GENOMIC DNA]</scope>
    <source>
        <strain evidence="2">10N.286.54.F3</strain>
    </source>
</reference>
<comment type="caution">
    <text evidence="1">The sequence shown here is derived from an EMBL/GenBank/DDBJ whole genome shotgun (WGS) entry which is preliminary data.</text>
</comment>
<organism evidence="1 2">
    <name type="scientific">Vibrio splendidus</name>
    <dbReference type="NCBI Taxonomy" id="29497"/>
    <lineage>
        <taxon>Bacteria</taxon>
        <taxon>Pseudomonadati</taxon>
        <taxon>Pseudomonadota</taxon>
        <taxon>Gammaproteobacteria</taxon>
        <taxon>Vibrionales</taxon>
        <taxon>Vibrionaceae</taxon>
        <taxon>Vibrio</taxon>
    </lineage>
</organism>